<keyword evidence="2" id="KW-1185">Reference proteome</keyword>
<evidence type="ECO:0000313" key="1">
    <source>
        <dbReference type="EMBL" id="EEV16346.1"/>
    </source>
</evidence>
<name>C8PLN4_9BACT</name>
<dbReference type="EMBL" id="ACYG01000032">
    <property type="protein sequence ID" value="EEV16346.1"/>
    <property type="molecule type" value="Genomic_DNA"/>
</dbReference>
<comment type="caution">
    <text evidence="1">The sequence shown here is derived from an EMBL/GenBank/DDBJ whole genome shotgun (WGS) entry which is preliminary data.</text>
</comment>
<proteinExistence type="predicted"/>
<accession>C8PLN4</accession>
<protein>
    <submittedName>
        <fullName evidence="1">Uncharacterized protein</fullName>
    </submittedName>
</protein>
<evidence type="ECO:0000313" key="2">
    <source>
        <dbReference type="Proteomes" id="UP000005709"/>
    </source>
</evidence>
<reference evidence="1 2" key="1">
    <citation type="submission" date="2009-07" db="EMBL/GenBank/DDBJ databases">
        <authorList>
            <person name="Madupu R."/>
            <person name="Sebastian Y."/>
            <person name="Durkin A.S."/>
            <person name="Torralba M."/>
            <person name="Methe B."/>
            <person name="Sutton G.G."/>
            <person name="Strausberg R.L."/>
            <person name="Nelson K.E."/>
        </authorList>
    </citation>
    <scope>NUCLEOTIDE SEQUENCE [LARGE SCALE GENOMIC DNA]</scope>
    <source>
        <strain evidence="1 2">RM3268</strain>
    </source>
</reference>
<organism evidence="1 2">
    <name type="scientific">Campylobacter gracilis RM3268</name>
    <dbReference type="NCBI Taxonomy" id="553220"/>
    <lineage>
        <taxon>Bacteria</taxon>
        <taxon>Pseudomonadati</taxon>
        <taxon>Campylobacterota</taxon>
        <taxon>Epsilonproteobacteria</taxon>
        <taxon>Campylobacterales</taxon>
        <taxon>Campylobacteraceae</taxon>
        <taxon>Campylobacter</taxon>
    </lineage>
</organism>
<gene>
    <name evidence="1" type="ORF">CAMGR0001_2044</name>
</gene>
<dbReference type="Proteomes" id="UP000005709">
    <property type="component" value="Unassembled WGS sequence"/>
</dbReference>
<dbReference type="AlphaFoldDB" id="C8PLN4"/>
<sequence length="60" mass="6966">MLTLKNRGFNFCHFYPRSFSLKFSPKLCEIILKIFKILAASCTSCGIKNHEREDLQLNLS</sequence>